<dbReference type="Proteomes" id="UP001162483">
    <property type="component" value="Unassembled WGS sequence"/>
</dbReference>
<evidence type="ECO:0000313" key="2">
    <source>
        <dbReference type="EMBL" id="CAI9612926.1"/>
    </source>
</evidence>
<name>A0ABN9GU00_9NEOB</name>
<comment type="caution">
    <text evidence="2">The sequence shown here is derived from an EMBL/GenBank/DDBJ whole genome shotgun (WGS) entry which is preliminary data.</text>
</comment>
<evidence type="ECO:0000256" key="1">
    <source>
        <dbReference type="SAM" id="Phobius"/>
    </source>
</evidence>
<sequence>MTVPDFYEIIKQHREQVDGLMEKVRAIGKDGWTPFYWLGSGFGSVFSWIKGIAVSIVMRLLFVLFLYLCFKCLLYCIARAIKPQNTN</sequence>
<gene>
    <name evidence="2" type="ORF">SPARVUS_LOCUS14799530</name>
</gene>
<keyword evidence="1" id="KW-0812">Transmembrane</keyword>
<accession>A0ABN9GU00</accession>
<keyword evidence="1" id="KW-1133">Transmembrane helix</keyword>
<keyword evidence="1" id="KW-0472">Membrane</keyword>
<organism evidence="2 3">
    <name type="scientific">Staurois parvus</name>
    <dbReference type="NCBI Taxonomy" id="386267"/>
    <lineage>
        <taxon>Eukaryota</taxon>
        <taxon>Metazoa</taxon>
        <taxon>Chordata</taxon>
        <taxon>Craniata</taxon>
        <taxon>Vertebrata</taxon>
        <taxon>Euteleostomi</taxon>
        <taxon>Amphibia</taxon>
        <taxon>Batrachia</taxon>
        <taxon>Anura</taxon>
        <taxon>Neobatrachia</taxon>
        <taxon>Ranoidea</taxon>
        <taxon>Ranidae</taxon>
        <taxon>Staurois</taxon>
    </lineage>
</organism>
<proteinExistence type="predicted"/>
<keyword evidence="3" id="KW-1185">Reference proteome</keyword>
<reference evidence="2" key="1">
    <citation type="submission" date="2023-05" db="EMBL/GenBank/DDBJ databases">
        <authorList>
            <person name="Stuckert A."/>
        </authorList>
    </citation>
    <scope>NUCLEOTIDE SEQUENCE</scope>
</reference>
<protein>
    <submittedName>
        <fullName evidence="2">Uncharacterized protein</fullName>
    </submittedName>
</protein>
<dbReference type="EMBL" id="CATNWA010019387">
    <property type="protein sequence ID" value="CAI9612926.1"/>
    <property type="molecule type" value="Genomic_DNA"/>
</dbReference>
<evidence type="ECO:0000313" key="3">
    <source>
        <dbReference type="Proteomes" id="UP001162483"/>
    </source>
</evidence>
<feature type="transmembrane region" description="Helical" evidence="1">
    <location>
        <begin position="60"/>
        <end position="81"/>
    </location>
</feature>